<dbReference type="AlphaFoldDB" id="A0AA88DDI7"/>
<accession>A0AA88DDI7</accession>
<evidence type="ECO:0000256" key="1">
    <source>
        <dbReference type="SAM" id="MobiDB-lite"/>
    </source>
</evidence>
<dbReference type="EMBL" id="BTGU01000036">
    <property type="protein sequence ID" value="GMN51147.1"/>
    <property type="molecule type" value="Genomic_DNA"/>
</dbReference>
<proteinExistence type="predicted"/>
<name>A0AA88DDI7_FICCA</name>
<reference evidence="2" key="1">
    <citation type="submission" date="2023-07" db="EMBL/GenBank/DDBJ databases">
        <title>draft genome sequence of fig (Ficus carica).</title>
        <authorList>
            <person name="Takahashi T."/>
            <person name="Nishimura K."/>
        </authorList>
    </citation>
    <scope>NUCLEOTIDE SEQUENCE</scope>
</reference>
<dbReference type="Proteomes" id="UP001187192">
    <property type="component" value="Unassembled WGS sequence"/>
</dbReference>
<sequence>MAGAFLIFPTAYEGTQFLPRAAENCRGQPSEDTLKTSAEKFREGKKICIVNMSYLSDSENLSESVDVTGSSASTSSTSSSSAGESTGPRGRTLDHLSGIWDIPSLSDPVSPTSREQGGAARLEEILQVGPSTIPDRQFIEELGGAAQAQPAPVVDLTAEGGDASERTASQASMSGREDTPGSESTELFGEQIQARQRPHSWAMRINDIKVYRRADMEMVDLADDHPVYTADYYTSAVTRRYLDVLHQEFRIPDDVDLVVPGADDLPSRPPPGYIALLNVAPAQLNANAYRVLVGCFILWAAKFTEKLPFGAFQNIYRMKTAPSSKGFYYFQGFKGTFITGHLAFDDVTPSGRVPVTFRRGYMWTRAPHVPGLTMAKINALRGLSDPERSQHRLLNKASLKEYH</sequence>
<feature type="region of interest" description="Disordered" evidence="1">
    <location>
        <begin position="65"/>
        <end position="118"/>
    </location>
</feature>
<evidence type="ECO:0000313" key="3">
    <source>
        <dbReference type="Proteomes" id="UP001187192"/>
    </source>
</evidence>
<feature type="region of interest" description="Disordered" evidence="1">
    <location>
        <begin position="160"/>
        <end position="193"/>
    </location>
</feature>
<keyword evidence="3" id="KW-1185">Reference proteome</keyword>
<organism evidence="2 3">
    <name type="scientific">Ficus carica</name>
    <name type="common">Common fig</name>
    <dbReference type="NCBI Taxonomy" id="3494"/>
    <lineage>
        <taxon>Eukaryota</taxon>
        <taxon>Viridiplantae</taxon>
        <taxon>Streptophyta</taxon>
        <taxon>Embryophyta</taxon>
        <taxon>Tracheophyta</taxon>
        <taxon>Spermatophyta</taxon>
        <taxon>Magnoliopsida</taxon>
        <taxon>eudicotyledons</taxon>
        <taxon>Gunneridae</taxon>
        <taxon>Pentapetalae</taxon>
        <taxon>rosids</taxon>
        <taxon>fabids</taxon>
        <taxon>Rosales</taxon>
        <taxon>Moraceae</taxon>
        <taxon>Ficeae</taxon>
        <taxon>Ficus</taxon>
    </lineage>
</organism>
<gene>
    <name evidence="2" type="ORF">TIFTF001_020295</name>
</gene>
<evidence type="ECO:0000313" key="2">
    <source>
        <dbReference type="EMBL" id="GMN51147.1"/>
    </source>
</evidence>
<feature type="compositionally biased region" description="Low complexity" evidence="1">
    <location>
        <begin position="68"/>
        <end position="87"/>
    </location>
</feature>
<comment type="caution">
    <text evidence="2">The sequence shown here is derived from an EMBL/GenBank/DDBJ whole genome shotgun (WGS) entry which is preliminary data.</text>
</comment>
<protein>
    <submittedName>
        <fullName evidence="2">Uncharacterized protein</fullName>
    </submittedName>
</protein>